<organism evidence="8 9">
    <name type="scientific">Xylanibacter oryzae DSM 17970</name>
    <dbReference type="NCBI Taxonomy" id="915438"/>
    <lineage>
        <taxon>Bacteria</taxon>
        <taxon>Pseudomonadati</taxon>
        <taxon>Bacteroidota</taxon>
        <taxon>Bacteroidia</taxon>
        <taxon>Bacteroidales</taxon>
        <taxon>Prevotellaceae</taxon>
        <taxon>Xylanibacter</taxon>
    </lineage>
</organism>
<dbReference type="InterPro" id="IPR018060">
    <property type="entry name" value="HTH_AraC"/>
</dbReference>
<keyword evidence="2" id="KW-0805">Transcription regulation</keyword>
<dbReference type="SUPFAM" id="SSF46689">
    <property type="entry name" value="Homeodomain-like"/>
    <property type="match status" value="1"/>
</dbReference>
<dbReference type="PANTHER" id="PTHR43547">
    <property type="entry name" value="TWO-COMPONENT HISTIDINE KINASE"/>
    <property type="match status" value="1"/>
</dbReference>
<evidence type="ECO:0000259" key="7">
    <source>
        <dbReference type="PROSITE" id="PS01124"/>
    </source>
</evidence>
<keyword evidence="5" id="KW-0472">Membrane</keyword>
<keyword evidence="3" id="KW-0238">DNA-binding</keyword>
<name>A0ABN0RTX9_9BACT</name>
<feature type="chain" id="PRO_5047164948" evidence="6">
    <location>
        <begin position="20"/>
        <end position="986"/>
    </location>
</feature>
<evidence type="ECO:0000256" key="3">
    <source>
        <dbReference type="ARBA" id="ARBA00023125"/>
    </source>
</evidence>
<dbReference type="PANTHER" id="PTHR43547:SF2">
    <property type="entry name" value="HYBRID SIGNAL TRANSDUCTION HISTIDINE KINASE C"/>
    <property type="match status" value="1"/>
</dbReference>
<reference evidence="8" key="1">
    <citation type="submission" date="2013-07" db="EMBL/GenBank/DDBJ databases">
        <authorList>
            <consortium name="DOE Joint Genome Institute"/>
            <person name="Anderson I."/>
            <person name="Huntemann M."/>
            <person name="Han J."/>
            <person name="Chen A."/>
            <person name="Kyrpides N."/>
            <person name="Mavromatis K."/>
            <person name="Markowitz V."/>
            <person name="Palaniappan K."/>
            <person name="Ivanova N."/>
            <person name="Schaumberg A."/>
            <person name="Pati A."/>
            <person name="Liolios K."/>
            <person name="Nordberg H.P."/>
            <person name="Cantor M.N."/>
            <person name="Hua S.X."/>
            <person name="Woyke T."/>
        </authorList>
    </citation>
    <scope>NUCLEOTIDE SEQUENCE [LARGE SCALE GENOMIC DNA]</scope>
    <source>
        <strain evidence="8">DSM 17970</strain>
    </source>
</reference>
<dbReference type="PROSITE" id="PS01124">
    <property type="entry name" value="HTH_ARAC_FAMILY_2"/>
    <property type="match status" value="1"/>
</dbReference>
<evidence type="ECO:0000256" key="6">
    <source>
        <dbReference type="SAM" id="SignalP"/>
    </source>
</evidence>
<dbReference type="Pfam" id="PF07495">
    <property type="entry name" value="Y_Y_Y"/>
    <property type="match status" value="1"/>
</dbReference>
<evidence type="ECO:0000313" key="8">
    <source>
        <dbReference type="EMBL" id="EXG77684.1"/>
    </source>
</evidence>
<dbReference type="InterPro" id="IPR011110">
    <property type="entry name" value="Reg_prop"/>
</dbReference>
<dbReference type="Gene3D" id="1.10.10.60">
    <property type="entry name" value="Homeodomain-like"/>
    <property type="match status" value="2"/>
</dbReference>
<feature type="signal peptide" evidence="6">
    <location>
        <begin position="1"/>
        <end position="19"/>
    </location>
</feature>
<keyword evidence="6" id="KW-0732">Signal</keyword>
<dbReference type="InterPro" id="IPR011123">
    <property type="entry name" value="Y_Y_Y"/>
</dbReference>
<dbReference type="SMART" id="SM00342">
    <property type="entry name" value="HTH_ARAC"/>
    <property type="match status" value="1"/>
</dbReference>
<dbReference type="InterPro" id="IPR009057">
    <property type="entry name" value="Homeodomain-like_sf"/>
</dbReference>
<proteinExistence type="predicted"/>
<dbReference type="PRINTS" id="PR00032">
    <property type="entry name" value="HTHARAC"/>
</dbReference>
<keyword evidence="5" id="KW-0812">Transmembrane</keyword>
<evidence type="ECO:0000256" key="2">
    <source>
        <dbReference type="ARBA" id="ARBA00023015"/>
    </source>
</evidence>
<dbReference type="InterPro" id="IPR018062">
    <property type="entry name" value="HTH_AraC-typ_CS"/>
</dbReference>
<keyword evidence="4" id="KW-0804">Transcription</keyword>
<keyword evidence="5" id="KW-1133">Transmembrane helix</keyword>
<accession>A0ABN0RTX9</accession>
<keyword evidence="9" id="KW-1185">Reference proteome</keyword>
<protein>
    <submittedName>
        <fullName evidence="8">Y_Y_Y domain-containing protein,'beta-propeller domain-containing protein, two-component regulator-like','transcriptional regulator, AraC family</fullName>
    </submittedName>
</protein>
<evidence type="ECO:0000256" key="1">
    <source>
        <dbReference type="ARBA" id="ARBA00022553"/>
    </source>
</evidence>
<feature type="transmembrane region" description="Helical" evidence="5">
    <location>
        <begin position="797"/>
        <end position="815"/>
    </location>
</feature>
<comment type="caution">
    <text evidence="8">The sequence shown here is derived from an EMBL/GenBank/DDBJ whole genome shotgun (WGS) entry which is preliminary data.</text>
</comment>
<gene>
    <name evidence="8" type="ORF">XylorDRAFT_0027</name>
</gene>
<keyword evidence="1" id="KW-0597">Phosphoprotein</keyword>
<dbReference type="Pfam" id="PF12833">
    <property type="entry name" value="HTH_18"/>
    <property type="match status" value="1"/>
</dbReference>
<dbReference type="Gene3D" id="2.60.40.10">
    <property type="entry name" value="Immunoglobulins"/>
    <property type="match status" value="1"/>
</dbReference>
<dbReference type="InterPro" id="IPR020449">
    <property type="entry name" value="Tscrpt_reg_AraC-type_HTH"/>
</dbReference>
<evidence type="ECO:0000256" key="5">
    <source>
        <dbReference type="SAM" id="Phobius"/>
    </source>
</evidence>
<dbReference type="InterPro" id="IPR015943">
    <property type="entry name" value="WD40/YVTN_repeat-like_dom_sf"/>
</dbReference>
<dbReference type="Proteomes" id="UP000243438">
    <property type="component" value="Unassembled WGS sequence"/>
</dbReference>
<dbReference type="EMBL" id="JFBS01000001">
    <property type="protein sequence ID" value="EXG77684.1"/>
    <property type="molecule type" value="Genomic_DNA"/>
</dbReference>
<dbReference type="InterPro" id="IPR013783">
    <property type="entry name" value="Ig-like_fold"/>
</dbReference>
<feature type="domain" description="HTH araC/xylS-type" evidence="7">
    <location>
        <begin position="885"/>
        <end position="986"/>
    </location>
</feature>
<dbReference type="Pfam" id="PF07494">
    <property type="entry name" value="Reg_prop"/>
    <property type="match status" value="3"/>
</dbReference>
<dbReference type="PROSITE" id="PS00041">
    <property type="entry name" value="HTH_ARAC_FAMILY_1"/>
    <property type="match status" value="1"/>
</dbReference>
<evidence type="ECO:0000313" key="9">
    <source>
        <dbReference type="Proteomes" id="UP000243438"/>
    </source>
</evidence>
<dbReference type="RefSeq" id="WP_036875862.1">
    <property type="nucleotide sequence ID" value="NZ_KK073873.1"/>
</dbReference>
<dbReference type="Gene3D" id="2.130.10.10">
    <property type="entry name" value="YVTN repeat-like/Quinoprotein amine dehydrogenase"/>
    <property type="match status" value="3"/>
</dbReference>
<sequence length="986" mass="111726">MKRLFFFFISMFVYISAFAQFAFVDRCNMSYLNMLSGLPSNFVDDIYSDSFGFIWISTHGGGLVRYDGFSYRYFGVGSDGMSLKSNTCHNVVEDRFHRLWISFEECTEVLDLKTMHSLVPKSKNDELRRIMNQMSVRVYCDSKGYIWIVRRNDICRVEFDESGDVKDIIKFGYKNNTPDIAIADINNDGSVWAAIDGGLYRLVVSNHKIVRMDISKTFKDLPGVYVTSILTYRGSIWIGTNIGLMRYNMLNRQVKVYKNTIGQKALSHSYISALALSADNHLLIGTLCGVDMYNPETDDFSHWNMSSKINPLSSNFINCLYSLNGLLWVGTETGGIVKLAPRQLILENFRHTDDATSLSPNALNAMYVEPNGTLWAGTVEGGLNRMERGHGSFTHFTTANSALSHNSVSTLAVDGKCRLWVGTWAGGLNLVDLHTHSSVSRLNVPQKYKSLLNFIGALAYDKYNNIMWIGSNDGIFAYDLNTNTMFEPFKGNRDIRGSIGSIVDRYGYLWIGCVTGVVKINLKSPGRRLHRFNYVHITNKLDDPNSGIIDKLCAFCQTRNGTLWLGSNGYGLYKRIIDKDGHETFKAYTLRDGLANNSVKGIVEDNNGMLWITTENGLSQFNPKTETFTNYSANDGLLSSQFYWNSAVKSSDGIIYLGSDKGLTILKGDNSDAIYKGHLRFTRLMVGNEEVNAGSRFIDEDIALAQKINIREGDKSLSIDFSSLNYGNENRGGYCYRMKGFEDDWIPLKPGEHGVRYTSLPSGSYKFEVKYSSAVTNGKGEVISIDVNVAPYFWKSWWFVSILLLAFTVLAKYLYEWRITEMRRREAEKLMRPIEEAIRDSDEPNKLQSRIEDILNNQRKLNESKIKSFEADKEELKLKNKPFIDEVIAILEKNYMNSEFGVGELADEIGMSRAVLSRKLFANTGLPTSQFIRNYRLGIAKDIIIKNPGNRNITEIAYKVGFNDPKYFTRCFTRQYGSSPTTYKSE</sequence>
<evidence type="ECO:0000256" key="4">
    <source>
        <dbReference type="ARBA" id="ARBA00023163"/>
    </source>
</evidence>
<dbReference type="SUPFAM" id="SSF63829">
    <property type="entry name" value="Calcium-dependent phosphotriesterase"/>
    <property type="match status" value="3"/>
</dbReference>